<dbReference type="GO" id="GO:0030170">
    <property type="term" value="F:pyridoxal phosphate binding"/>
    <property type="evidence" value="ECO:0007669"/>
    <property type="project" value="InterPro"/>
</dbReference>
<dbReference type="Gene3D" id="3.90.1150.10">
    <property type="entry name" value="Aspartate Aminotransferase, domain 1"/>
    <property type="match status" value="1"/>
</dbReference>
<dbReference type="InterPro" id="IPR004839">
    <property type="entry name" value="Aminotransferase_I/II_large"/>
</dbReference>
<keyword evidence="8" id="KW-0663">Pyridoxal phosphate</keyword>
<gene>
    <name evidence="13" type="ORF">PV04_08369</name>
</gene>
<sequence length="436" mass="48176">MAKKGSPFDLSRCARPNILKLQPYRCARDDYKDDGTNILLDANENAYGPGLAFGEKCIHNQGSGPEAKYQVDFLGLNRYPDPHQVELKELFCSLRNTHTHTDKDLRPENLFCGVGSDEAIDALLRCFCAPGKDKILTCPPTYGMYAVSADVNDIEIVHMPLDPEDGFSLQTQQILNKLSADPSIKMVYICSPGNPTAGLIRKEDILQVLQHPTWNGIVIVDEAYIDFAPEGSSLAEWVLEWPNLVVMQTLSKAFGLAGIRLGVAFSSAEIAALLNNMKAPYNISSPTSAIAIAALQEGNLKVMRENREKILQQRERLLQELPRIPGIGRFRGGTDSNFLLVEILDKPRDEGGLPDNRTALTLYETMAGQRGVVVRFRGKEYGCKGCLRITVGTEKEVDRFLTEVRSVLTQIYSGSLQGSQVNGQKKREAEASKVIS</sequence>
<dbReference type="Gene3D" id="3.40.640.10">
    <property type="entry name" value="Type I PLP-dependent aspartate aminotransferase-like (Major domain)"/>
    <property type="match status" value="1"/>
</dbReference>
<evidence type="ECO:0000256" key="9">
    <source>
        <dbReference type="ARBA" id="ARBA00023102"/>
    </source>
</evidence>
<evidence type="ECO:0000256" key="5">
    <source>
        <dbReference type="ARBA" id="ARBA00022576"/>
    </source>
</evidence>
<comment type="similarity">
    <text evidence="3">Belongs to the class-II pyridoxal-phosphate-dependent aminotransferase family.</text>
</comment>
<dbReference type="EMBL" id="KN846960">
    <property type="protein sequence ID" value="KIW66168.1"/>
    <property type="molecule type" value="Genomic_DNA"/>
</dbReference>
<comment type="cofactor">
    <cofactor evidence="1">
        <name>pyridoxal 5'-phosphate</name>
        <dbReference type="ChEBI" id="CHEBI:597326"/>
    </cofactor>
</comment>
<dbReference type="STRING" id="5601.A0A0D2FDP7"/>
<comment type="pathway">
    <text evidence="2">Amino-acid biosynthesis; L-histidine biosynthesis; L-histidine from 5-phospho-alpha-D-ribose 1-diphosphate: step 7/9.</text>
</comment>
<dbReference type="Pfam" id="PF00155">
    <property type="entry name" value="Aminotran_1_2"/>
    <property type="match status" value="1"/>
</dbReference>
<accession>A0A0D2FDP7</accession>
<keyword evidence="6" id="KW-0028">Amino-acid biosynthesis</keyword>
<proteinExistence type="inferred from homology"/>
<evidence type="ECO:0000256" key="6">
    <source>
        <dbReference type="ARBA" id="ARBA00022605"/>
    </source>
</evidence>
<protein>
    <recommendedName>
        <fullName evidence="4">histidinol-phosphate transaminase</fullName>
        <ecNumber evidence="4">2.6.1.9</ecNumber>
    </recommendedName>
    <alternativeName>
        <fullName evidence="10">Imidazole acetol-phosphate transaminase</fullName>
    </alternativeName>
</protein>
<keyword evidence="9" id="KW-0368">Histidine biosynthesis</keyword>
<comment type="catalytic activity">
    <reaction evidence="11">
        <text>L-histidinol phosphate + 2-oxoglutarate = 3-(imidazol-4-yl)-2-oxopropyl phosphate + L-glutamate</text>
        <dbReference type="Rhea" id="RHEA:23744"/>
        <dbReference type="ChEBI" id="CHEBI:16810"/>
        <dbReference type="ChEBI" id="CHEBI:29985"/>
        <dbReference type="ChEBI" id="CHEBI:57766"/>
        <dbReference type="ChEBI" id="CHEBI:57980"/>
        <dbReference type="EC" id="2.6.1.9"/>
    </reaction>
</comment>
<evidence type="ECO:0000256" key="8">
    <source>
        <dbReference type="ARBA" id="ARBA00022898"/>
    </source>
</evidence>
<dbReference type="InterPro" id="IPR005861">
    <property type="entry name" value="HisP_aminotrans"/>
</dbReference>
<evidence type="ECO:0000256" key="10">
    <source>
        <dbReference type="ARBA" id="ARBA00030262"/>
    </source>
</evidence>
<dbReference type="NCBIfam" id="TIGR01141">
    <property type="entry name" value="hisC"/>
    <property type="match status" value="1"/>
</dbReference>
<evidence type="ECO:0000313" key="13">
    <source>
        <dbReference type="EMBL" id="KIW66168.1"/>
    </source>
</evidence>
<evidence type="ECO:0000256" key="3">
    <source>
        <dbReference type="ARBA" id="ARBA00008392"/>
    </source>
</evidence>
<dbReference type="InterPro" id="IPR001917">
    <property type="entry name" value="Aminotrans_II_pyridoxalP_BS"/>
</dbReference>
<dbReference type="PANTHER" id="PTHR42885">
    <property type="entry name" value="HISTIDINOL-PHOSPHATE AMINOTRANSFERASE-RELATED"/>
    <property type="match status" value="1"/>
</dbReference>
<dbReference type="AlphaFoldDB" id="A0A0D2FDP7"/>
<evidence type="ECO:0000256" key="2">
    <source>
        <dbReference type="ARBA" id="ARBA00005011"/>
    </source>
</evidence>
<dbReference type="SUPFAM" id="SSF53383">
    <property type="entry name" value="PLP-dependent transferases"/>
    <property type="match status" value="1"/>
</dbReference>
<name>A0A0D2FDP7_9EURO</name>
<dbReference type="PANTHER" id="PTHR42885:SF2">
    <property type="entry name" value="HISTIDINOL-PHOSPHATE AMINOTRANSFERASE"/>
    <property type="match status" value="1"/>
</dbReference>
<dbReference type="GO" id="GO:0004400">
    <property type="term" value="F:histidinol-phosphate transaminase activity"/>
    <property type="evidence" value="ECO:0007669"/>
    <property type="project" value="UniProtKB-EC"/>
</dbReference>
<evidence type="ECO:0000259" key="12">
    <source>
        <dbReference type="Pfam" id="PF00155"/>
    </source>
</evidence>
<dbReference type="InterPro" id="IPR015422">
    <property type="entry name" value="PyrdxlP-dep_Trfase_small"/>
</dbReference>
<dbReference type="GO" id="GO:0000105">
    <property type="term" value="P:L-histidine biosynthetic process"/>
    <property type="evidence" value="ECO:0007669"/>
    <property type="project" value="UniProtKB-KW"/>
</dbReference>
<reference evidence="13 14" key="1">
    <citation type="submission" date="2015-01" db="EMBL/GenBank/DDBJ databases">
        <title>The Genome Sequence of Capronia semiimmersa CBS27337.</title>
        <authorList>
            <consortium name="The Broad Institute Genomics Platform"/>
            <person name="Cuomo C."/>
            <person name="de Hoog S."/>
            <person name="Gorbushina A."/>
            <person name="Stielow B."/>
            <person name="Teixiera M."/>
            <person name="Abouelleil A."/>
            <person name="Chapman S.B."/>
            <person name="Priest M."/>
            <person name="Young S.K."/>
            <person name="Wortman J."/>
            <person name="Nusbaum C."/>
            <person name="Birren B."/>
        </authorList>
    </citation>
    <scope>NUCLEOTIDE SEQUENCE [LARGE SCALE GENOMIC DNA]</scope>
    <source>
        <strain evidence="13 14">CBS 27337</strain>
    </source>
</reference>
<dbReference type="HOGENOM" id="CLU_017584_3_1_1"/>
<dbReference type="HAMAP" id="MF_01023">
    <property type="entry name" value="HisC_aminotrans_2"/>
    <property type="match status" value="1"/>
</dbReference>
<keyword evidence="5" id="KW-0032">Aminotransferase</keyword>
<evidence type="ECO:0000256" key="7">
    <source>
        <dbReference type="ARBA" id="ARBA00022679"/>
    </source>
</evidence>
<keyword evidence="14" id="KW-1185">Reference proteome</keyword>
<evidence type="ECO:0000256" key="11">
    <source>
        <dbReference type="ARBA" id="ARBA00047481"/>
    </source>
</evidence>
<organism evidence="13 14">
    <name type="scientific">Phialophora macrospora</name>
    <dbReference type="NCBI Taxonomy" id="1851006"/>
    <lineage>
        <taxon>Eukaryota</taxon>
        <taxon>Fungi</taxon>
        <taxon>Dikarya</taxon>
        <taxon>Ascomycota</taxon>
        <taxon>Pezizomycotina</taxon>
        <taxon>Eurotiomycetes</taxon>
        <taxon>Chaetothyriomycetidae</taxon>
        <taxon>Chaetothyriales</taxon>
        <taxon>Herpotrichiellaceae</taxon>
        <taxon>Phialophora</taxon>
    </lineage>
</organism>
<evidence type="ECO:0000313" key="14">
    <source>
        <dbReference type="Proteomes" id="UP000054266"/>
    </source>
</evidence>
<dbReference type="InterPro" id="IPR015424">
    <property type="entry name" value="PyrdxlP-dep_Trfase"/>
</dbReference>
<dbReference type="PROSITE" id="PS00599">
    <property type="entry name" value="AA_TRANSFER_CLASS_2"/>
    <property type="match status" value="1"/>
</dbReference>
<dbReference type="InterPro" id="IPR015421">
    <property type="entry name" value="PyrdxlP-dep_Trfase_major"/>
</dbReference>
<evidence type="ECO:0000256" key="4">
    <source>
        <dbReference type="ARBA" id="ARBA00012748"/>
    </source>
</evidence>
<evidence type="ECO:0000256" key="1">
    <source>
        <dbReference type="ARBA" id="ARBA00001933"/>
    </source>
</evidence>
<keyword evidence="7" id="KW-0808">Transferase</keyword>
<feature type="domain" description="Aminotransferase class I/classII large" evidence="12">
    <location>
        <begin position="66"/>
        <end position="402"/>
    </location>
</feature>
<dbReference type="CDD" id="cd00609">
    <property type="entry name" value="AAT_like"/>
    <property type="match status" value="1"/>
</dbReference>
<dbReference type="Proteomes" id="UP000054266">
    <property type="component" value="Unassembled WGS sequence"/>
</dbReference>
<dbReference type="EC" id="2.6.1.9" evidence="4"/>